<dbReference type="SMART" id="SM00260">
    <property type="entry name" value="CheW"/>
    <property type="match status" value="1"/>
</dbReference>
<evidence type="ECO:0000256" key="2">
    <source>
        <dbReference type="PROSITE-ProRule" id="PRU00169"/>
    </source>
</evidence>
<dbReference type="PANTHER" id="PTHR47233:SF4">
    <property type="entry name" value="CHEMOTAXIS SIGNAL TRANSDUCTION PROTEIN"/>
    <property type="match status" value="1"/>
</dbReference>
<dbReference type="EMBL" id="JASSOM010000062">
    <property type="protein sequence ID" value="MDK9364742.1"/>
    <property type="molecule type" value="Genomic_DNA"/>
</dbReference>
<dbReference type="Pfam" id="PF00072">
    <property type="entry name" value="Response_reg"/>
    <property type="match status" value="1"/>
</dbReference>
<dbReference type="Gene3D" id="2.30.30.40">
    <property type="entry name" value="SH3 Domains"/>
    <property type="match status" value="1"/>
</dbReference>
<dbReference type="SUPFAM" id="SSF50341">
    <property type="entry name" value="CheW-like"/>
    <property type="match status" value="1"/>
</dbReference>
<keyword evidence="6" id="KW-1185">Reference proteome</keyword>
<evidence type="ECO:0000259" key="4">
    <source>
        <dbReference type="PROSITE" id="PS50851"/>
    </source>
</evidence>
<keyword evidence="2" id="KW-0597">Phosphoprotein</keyword>
<feature type="domain" description="Response regulatory" evidence="3">
    <location>
        <begin position="188"/>
        <end position="317"/>
    </location>
</feature>
<proteinExistence type="predicted"/>
<dbReference type="GO" id="GO:0000160">
    <property type="term" value="P:phosphorelay signal transduction system"/>
    <property type="evidence" value="ECO:0007669"/>
    <property type="project" value="InterPro"/>
</dbReference>
<dbReference type="InterPro" id="IPR001789">
    <property type="entry name" value="Sig_transdc_resp-reg_receiver"/>
</dbReference>
<dbReference type="Pfam" id="PF01584">
    <property type="entry name" value="CheW"/>
    <property type="match status" value="1"/>
</dbReference>
<protein>
    <submittedName>
        <fullName evidence="5">Chemotaxis protein</fullName>
    </submittedName>
</protein>
<name>A0AAP4D7C8_9ENTR</name>
<sequence length="334" mass="36899">MDNYQQDIDDRANLTLSNRFELLLFRLGTSMNENKSELFGINVFKLREIVPMPEFTKPAGMKSPLMGMVNIRDQVIPVIDLAAVAGCTPTTGLNILLITEYARSVQAFAVESVDNIMRLDWKQVHAAETAVSGRYITSIASLDEGSDSNNLAMVLDVEQVLYDITPANHEMHATDLKISKFNIKPGAVAIVAEDSKVARSMLEKGLEAMNIPAQLFITGKTAWEKIGELAAQAQAEGVPITDKIALVLTDLEMPEMDGFTLTRKIKTDEFLKHIPVVIHSSLSGNANEDHIRKVKADGYVAKFEINELSSVIEEVLDRSMKKIEGPLISRKQLA</sequence>
<dbReference type="InterPro" id="IPR011006">
    <property type="entry name" value="CheY-like_superfamily"/>
</dbReference>
<dbReference type="PROSITE" id="PS50110">
    <property type="entry name" value="RESPONSE_REGULATORY"/>
    <property type="match status" value="1"/>
</dbReference>
<reference evidence="5 6" key="1">
    <citation type="submission" date="2023-06" db="EMBL/GenBank/DDBJ databases">
        <title>Identification and characterization of antibiotic-resistant Gram-negative bacteria.</title>
        <authorList>
            <person name="Cho G.-S."/>
            <person name="Lee J."/>
            <person name="Tai E."/>
            <person name="Jeong S."/>
            <person name="Kim I."/>
            <person name="Kim B.-E."/>
            <person name="Jeong M.-I."/>
            <person name="Oh K.-K."/>
            <person name="Franz C.M.A.P."/>
        </authorList>
    </citation>
    <scope>NUCLEOTIDE SEQUENCE [LARGE SCALE GENOMIC DNA]</scope>
    <source>
        <strain evidence="5 6">V106_12</strain>
    </source>
</reference>
<dbReference type="SUPFAM" id="SSF52172">
    <property type="entry name" value="CheY-like"/>
    <property type="match status" value="1"/>
</dbReference>
<dbReference type="Gene3D" id="2.40.50.180">
    <property type="entry name" value="CheA-289, Domain 4"/>
    <property type="match status" value="1"/>
</dbReference>
<keyword evidence="1" id="KW-0145">Chemotaxis</keyword>
<dbReference type="RefSeq" id="WP_285146771.1">
    <property type="nucleotide sequence ID" value="NZ_JASSOL010000048.1"/>
</dbReference>
<dbReference type="GO" id="GO:0006935">
    <property type="term" value="P:chemotaxis"/>
    <property type="evidence" value="ECO:0007669"/>
    <property type="project" value="UniProtKB-KW"/>
</dbReference>
<organism evidence="5 6">
    <name type="scientific">Lelliottia wanjuensis</name>
    <dbReference type="NCBI Taxonomy" id="3050585"/>
    <lineage>
        <taxon>Bacteria</taxon>
        <taxon>Pseudomonadati</taxon>
        <taxon>Pseudomonadota</taxon>
        <taxon>Gammaproteobacteria</taxon>
        <taxon>Enterobacterales</taxon>
        <taxon>Enterobacteriaceae</taxon>
        <taxon>Lelliottia</taxon>
    </lineage>
</organism>
<dbReference type="PIRSF" id="PIRSF002867">
    <property type="entry name" value="CheV"/>
    <property type="match status" value="1"/>
</dbReference>
<dbReference type="Gene3D" id="3.40.50.2300">
    <property type="match status" value="1"/>
</dbReference>
<dbReference type="Proteomes" id="UP001223214">
    <property type="component" value="Unassembled WGS sequence"/>
</dbReference>
<dbReference type="AlphaFoldDB" id="A0AAP4D7C8"/>
<dbReference type="PANTHER" id="PTHR47233">
    <property type="entry name" value="CHEMOTAXIS PROTEIN CHEV"/>
    <property type="match status" value="1"/>
</dbReference>
<dbReference type="SMART" id="SM00448">
    <property type="entry name" value="REC"/>
    <property type="match status" value="1"/>
</dbReference>
<evidence type="ECO:0000259" key="3">
    <source>
        <dbReference type="PROSITE" id="PS50110"/>
    </source>
</evidence>
<dbReference type="InterPro" id="IPR002545">
    <property type="entry name" value="CheW-lke_dom"/>
</dbReference>
<accession>A0AAP4D7C8</accession>
<dbReference type="InterPro" id="IPR036061">
    <property type="entry name" value="CheW-like_dom_sf"/>
</dbReference>
<dbReference type="GeneID" id="97185625"/>
<feature type="domain" description="CheW-like" evidence="4">
    <location>
        <begin position="19"/>
        <end position="166"/>
    </location>
</feature>
<evidence type="ECO:0000313" key="5">
    <source>
        <dbReference type="EMBL" id="MDK9364742.1"/>
    </source>
</evidence>
<feature type="modified residue" description="4-aspartylphosphate" evidence="2">
    <location>
        <position position="250"/>
    </location>
</feature>
<dbReference type="PROSITE" id="PS50851">
    <property type="entry name" value="CHEW"/>
    <property type="match status" value="1"/>
</dbReference>
<evidence type="ECO:0000313" key="6">
    <source>
        <dbReference type="Proteomes" id="UP001223214"/>
    </source>
</evidence>
<dbReference type="InterPro" id="IPR024181">
    <property type="entry name" value="Chemotax_regulator_CheV"/>
</dbReference>
<evidence type="ECO:0000256" key="1">
    <source>
        <dbReference type="ARBA" id="ARBA00022500"/>
    </source>
</evidence>
<gene>
    <name evidence="5" type="ORF">QQF32_16210</name>
</gene>
<comment type="caution">
    <text evidence="5">The sequence shown here is derived from an EMBL/GenBank/DDBJ whole genome shotgun (WGS) entry which is preliminary data.</text>
</comment>